<evidence type="ECO:0000256" key="2">
    <source>
        <dbReference type="SAM" id="Phobius"/>
    </source>
</evidence>
<dbReference type="GO" id="GO:0016740">
    <property type="term" value="F:transferase activity"/>
    <property type="evidence" value="ECO:0007669"/>
    <property type="project" value="UniProtKB-KW"/>
</dbReference>
<evidence type="ECO:0000259" key="3">
    <source>
        <dbReference type="Pfam" id="PF02397"/>
    </source>
</evidence>
<dbReference type="Proteomes" id="UP001595530">
    <property type="component" value="Unassembled WGS sequence"/>
</dbReference>
<keyword evidence="2" id="KW-0472">Membrane</keyword>
<reference evidence="5" key="1">
    <citation type="journal article" date="2019" name="Int. J. Syst. Evol. Microbiol.">
        <title>The Global Catalogue of Microorganisms (GCM) 10K type strain sequencing project: providing services to taxonomists for standard genome sequencing and annotation.</title>
        <authorList>
            <consortium name="The Broad Institute Genomics Platform"/>
            <consortium name="The Broad Institute Genome Sequencing Center for Infectious Disease"/>
            <person name="Wu L."/>
            <person name="Ma J."/>
        </authorList>
    </citation>
    <scope>NUCLEOTIDE SEQUENCE [LARGE SCALE GENOMIC DNA]</scope>
    <source>
        <strain evidence="5">KCTC 42986</strain>
    </source>
</reference>
<protein>
    <submittedName>
        <fullName evidence="4">Sugar transferase</fullName>
        <ecNumber evidence="4">2.7.8.-</ecNumber>
    </submittedName>
</protein>
<keyword evidence="2" id="KW-1133">Transmembrane helix</keyword>
<evidence type="ECO:0000313" key="5">
    <source>
        <dbReference type="Proteomes" id="UP001595530"/>
    </source>
</evidence>
<keyword evidence="5" id="KW-1185">Reference proteome</keyword>
<dbReference type="InterPro" id="IPR003362">
    <property type="entry name" value="Bact_transf"/>
</dbReference>
<comment type="similarity">
    <text evidence="1">Belongs to the bacterial sugar transferase family.</text>
</comment>
<feature type="domain" description="Bacterial sugar transferase" evidence="3">
    <location>
        <begin position="4"/>
        <end position="196"/>
    </location>
</feature>
<name>A0ABV7F4P8_9BURK</name>
<dbReference type="PANTHER" id="PTHR30576:SF20">
    <property type="entry name" value="QUINOVOSAMINEPHOSPHOTRANSFERAE-RELATED"/>
    <property type="match status" value="1"/>
</dbReference>
<evidence type="ECO:0000256" key="1">
    <source>
        <dbReference type="ARBA" id="ARBA00006464"/>
    </source>
</evidence>
<dbReference type="EMBL" id="JBHRTP010000058">
    <property type="protein sequence ID" value="MFC3109925.1"/>
    <property type="molecule type" value="Genomic_DNA"/>
</dbReference>
<comment type="caution">
    <text evidence="4">The sequence shown here is derived from an EMBL/GenBank/DDBJ whole genome shotgun (WGS) entry which is preliminary data.</text>
</comment>
<dbReference type="RefSeq" id="WP_390332340.1">
    <property type="nucleotide sequence ID" value="NZ_JBHRTP010000058.1"/>
</dbReference>
<dbReference type="Pfam" id="PF02397">
    <property type="entry name" value="Bac_transf"/>
    <property type="match status" value="1"/>
</dbReference>
<dbReference type="EC" id="2.7.8.-" evidence="4"/>
<proteinExistence type="inferred from homology"/>
<accession>A0ABV7F4P8</accession>
<keyword evidence="4" id="KW-0808">Transferase</keyword>
<dbReference type="PROSITE" id="PS51257">
    <property type="entry name" value="PROKAR_LIPOPROTEIN"/>
    <property type="match status" value="1"/>
</dbReference>
<organism evidence="4 5">
    <name type="scientific">Undibacterium arcticum</name>
    <dbReference type="NCBI Taxonomy" id="1762892"/>
    <lineage>
        <taxon>Bacteria</taxon>
        <taxon>Pseudomonadati</taxon>
        <taxon>Pseudomonadota</taxon>
        <taxon>Betaproteobacteria</taxon>
        <taxon>Burkholderiales</taxon>
        <taxon>Oxalobacteraceae</taxon>
        <taxon>Undibacterium</taxon>
    </lineage>
</organism>
<feature type="transmembrane region" description="Helical" evidence="2">
    <location>
        <begin position="7"/>
        <end position="32"/>
    </location>
</feature>
<evidence type="ECO:0000313" key="4">
    <source>
        <dbReference type="EMBL" id="MFC3109925.1"/>
    </source>
</evidence>
<sequence length="197" mass="22410">MLIKRIFDFIASLTGLICIAPLLVVVACWVKLDSAGPVFFRQQRIGRHRVPFYIFKFRTMVVGSEAKSNITIGSDARITNAGRFLRHYKIDELPQLINVLLGEMSLVGPRPEVPRYVAYYPKDVGDIVLSVPPGITDWASIEYKAESELLGTAANSERTYIEVILPAKLEYYLRYVRERSFLMDLRIIFSTLVAIVH</sequence>
<keyword evidence="2" id="KW-0812">Transmembrane</keyword>
<dbReference type="PANTHER" id="PTHR30576">
    <property type="entry name" value="COLANIC BIOSYNTHESIS UDP-GLUCOSE LIPID CARRIER TRANSFERASE"/>
    <property type="match status" value="1"/>
</dbReference>
<gene>
    <name evidence="4" type="ORF">ACFOFO_18475</name>
</gene>